<feature type="region of interest" description="Disordered" evidence="3">
    <location>
        <begin position="1"/>
        <end position="139"/>
    </location>
</feature>
<dbReference type="PANTHER" id="PTHR46116">
    <property type="entry name" value="(E3-INDEPENDENT) E2 UBIQUITIN-CONJUGATING ENZYME"/>
    <property type="match status" value="1"/>
</dbReference>
<dbReference type="SUPFAM" id="SSF54495">
    <property type="entry name" value="UBC-like"/>
    <property type="match status" value="1"/>
</dbReference>
<dbReference type="Proteomes" id="UP001302321">
    <property type="component" value="Unassembled WGS sequence"/>
</dbReference>
<accession>A0AAN7AA68</accession>
<dbReference type="AlphaFoldDB" id="A0AAN7AA68"/>
<keyword evidence="2" id="KW-0833">Ubl conjugation pathway</keyword>
<evidence type="ECO:0000256" key="1">
    <source>
        <dbReference type="ARBA" id="ARBA00022679"/>
    </source>
</evidence>
<reference evidence="5" key="1">
    <citation type="journal article" date="2023" name="Mol. Phylogenet. Evol.">
        <title>Genome-scale phylogeny and comparative genomics of the fungal order Sordariales.</title>
        <authorList>
            <person name="Hensen N."/>
            <person name="Bonometti L."/>
            <person name="Westerberg I."/>
            <person name="Brannstrom I.O."/>
            <person name="Guillou S."/>
            <person name="Cros-Aarteil S."/>
            <person name="Calhoun S."/>
            <person name="Haridas S."/>
            <person name="Kuo A."/>
            <person name="Mondo S."/>
            <person name="Pangilinan J."/>
            <person name="Riley R."/>
            <person name="LaButti K."/>
            <person name="Andreopoulos B."/>
            <person name="Lipzen A."/>
            <person name="Chen C."/>
            <person name="Yan M."/>
            <person name="Daum C."/>
            <person name="Ng V."/>
            <person name="Clum A."/>
            <person name="Steindorff A."/>
            <person name="Ohm R.A."/>
            <person name="Martin F."/>
            <person name="Silar P."/>
            <person name="Natvig D.O."/>
            <person name="Lalanne C."/>
            <person name="Gautier V."/>
            <person name="Ament-Velasquez S.L."/>
            <person name="Kruys A."/>
            <person name="Hutchinson M.I."/>
            <person name="Powell A.J."/>
            <person name="Barry K."/>
            <person name="Miller A.N."/>
            <person name="Grigoriev I.V."/>
            <person name="Debuchy R."/>
            <person name="Gladieux P."/>
            <person name="Hiltunen Thoren M."/>
            <person name="Johannesson H."/>
        </authorList>
    </citation>
    <scope>NUCLEOTIDE SEQUENCE</scope>
    <source>
        <strain evidence="5">CBS 892.96</strain>
    </source>
</reference>
<dbReference type="Pfam" id="PF00179">
    <property type="entry name" value="UQ_con"/>
    <property type="match status" value="1"/>
</dbReference>
<dbReference type="Gene3D" id="3.10.110.10">
    <property type="entry name" value="Ubiquitin Conjugating Enzyme"/>
    <property type="match status" value="1"/>
</dbReference>
<proteinExistence type="predicted"/>
<dbReference type="SMART" id="SM00212">
    <property type="entry name" value="UBCc"/>
    <property type="match status" value="1"/>
</dbReference>
<protein>
    <submittedName>
        <fullName evidence="5">Baculoviral IAP repeat-containing protein</fullName>
    </submittedName>
</protein>
<dbReference type="GO" id="GO:0016740">
    <property type="term" value="F:transferase activity"/>
    <property type="evidence" value="ECO:0007669"/>
    <property type="project" value="UniProtKB-KW"/>
</dbReference>
<evidence type="ECO:0000256" key="2">
    <source>
        <dbReference type="ARBA" id="ARBA00022786"/>
    </source>
</evidence>
<evidence type="ECO:0000259" key="4">
    <source>
        <dbReference type="PROSITE" id="PS50127"/>
    </source>
</evidence>
<dbReference type="PROSITE" id="PS50127">
    <property type="entry name" value="UBC_2"/>
    <property type="match status" value="1"/>
</dbReference>
<evidence type="ECO:0000313" key="5">
    <source>
        <dbReference type="EMBL" id="KAK4178765.1"/>
    </source>
</evidence>
<keyword evidence="1" id="KW-0808">Transferase</keyword>
<feature type="compositionally biased region" description="Polar residues" evidence="3">
    <location>
        <begin position="117"/>
        <end position="137"/>
    </location>
</feature>
<dbReference type="EMBL" id="MU866131">
    <property type="protein sequence ID" value="KAK4178765.1"/>
    <property type="molecule type" value="Genomic_DNA"/>
</dbReference>
<comment type="caution">
    <text evidence="5">The sequence shown here is derived from an EMBL/GenBank/DDBJ whole genome shotgun (WGS) entry which is preliminary data.</text>
</comment>
<evidence type="ECO:0000256" key="3">
    <source>
        <dbReference type="SAM" id="MobiDB-lite"/>
    </source>
</evidence>
<organism evidence="5 6">
    <name type="scientific">Triangularia setosa</name>
    <dbReference type="NCBI Taxonomy" id="2587417"/>
    <lineage>
        <taxon>Eukaryota</taxon>
        <taxon>Fungi</taxon>
        <taxon>Dikarya</taxon>
        <taxon>Ascomycota</taxon>
        <taxon>Pezizomycotina</taxon>
        <taxon>Sordariomycetes</taxon>
        <taxon>Sordariomycetidae</taxon>
        <taxon>Sordariales</taxon>
        <taxon>Podosporaceae</taxon>
        <taxon>Triangularia</taxon>
    </lineage>
</organism>
<feature type="domain" description="UBC core" evidence="4">
    <location>
        <begin position="574"/>
        <end position="730"/>
    </location>
</feature>
<name>A0AAN7AA68_9PEZI</name>
<reference evidence="5" key="2">
    <citation type="submission" date="2023-05" db="EMBL/GenBank/DDBJ databases">
        <authorList>
            <consortium name="Lawrence Berkeley National Laboratory"/>
            <person name="Steindorff A."/>
            <person name="Hensen N."/>
            <person name="Bonometti L."/>
            <person name="Westerberg I."/>
            <person name="Brannstrom I.O."/>
            <person name="Guillou S."/>
            <person name="Cros-Aarteil S."/>
            <person name="Calhoun S."/>
            <person name="Haridas S."/>
            <person name="Kuo A."/>
            <person name="Mondo S."/>
            <person name="Pangilinan J."/>
            <person name="Riley R."/>
            <person name="Labutti K."/>
            <person name="Andreopoulos B."/>
            <person name="Lipzen A."/>
            <person name="Chen C."/>
            <person name="Yanf M."/>
            <person name="Daum C."/>
            <person name="Ng V."/>
            <person name="Clum A."/>
            <person name="Ohm R."/>
            <person name="Martin F."/>
            <person name="Silar P."/>
            <person name="Natvig D."/>
            <person name="Lalanne C."/>
            <person name="Gautier V."/>
            <person name="Ament-Velasquez S.L."/>
            <person name="Kruys A."/>
            <person name="Hutchinson M.I."/>
            <person name="Powell A.J."/>
            <person name="Barry K."/>
            <person name="Miller A.N."/>
            <person name="Grigoriev I.V."/>
            <person name="Debuchy R."/>
            <person name="Gladieux P."/>
            <person name="Thoren M.H."/>
            <person name="Johannesson H."/>
        </authorList>
    </citation>
    <scope>NUCLEOTIDE SEQUENCE</scope>
    <source>
        <strain evidence="5">CBS 892.96</strain>
    </source>
</reference>
<dbReference type="InterPro" id="IPR016135">
    <property type="entry name" value="UBQ-conjugating_enzyme/RWD"/>
</dbReference>
<keyword evidence="6" id="KW-1185">Reference proteome</keyword>
<sequence>MPPLKERLGMRMQKVQSIFRPSKRRIAEDDASNQPPKQLRTMLAENKTSAQDPLFQTPPSTSVSGSSRANKTTDRSSGGIKALRASTAIPFLLGHGEPHPGSSKENPIDLDGPASYHSPSVSSTQTMPIGSSFSSPISLDDDERQVLNDEAIAQALQDEYDSQPKPNHEFFLPLTKEETQKQVEDLKAKYHRRTCYRCHKINEMKADSLMHKTRSMLKEGHVHPFTKCSSCRYEGCMACGAQAKSFPPEMNNFPVTNAVRGSWCCSEGRAFVIFSLLCGFEHPAPTKIPKFLSNELPQPQQKQPDQQTSIVFAKGTGYGGSNIAKPFKQAKKFKLDSEEALSYFLTLAEVLPSVEKKEFDSTPGLRVMVQTSPMVRLACEVLRSAAIEEMDKRADIIKAALRFVQSLSRNWDAASSIFHDQIMFPPSEQLLMATLCSKKQAKSSEKVAHETAQSIYTVVERLAVTCRVFLEGSKSFTVDGDEAIGIALQVCDLQDFLAQLEPGSEGTNERPGPVATLSSRSTVVTRSKGKELDLMAAVTKMADYHKEHGAMEIADHTLTAKFFCNPQTTQSSTARMRKLFAQISSLHSDLPDGIYVRYGESRPDMLKVLMFGPENTPYEHGIFLFDIFCDQDFPQKPPQVQYLTTGGGRARFNPNLYQNGKVCLSLLGTWEGPSWVPDTSTILQILVSIQSMVFVENPYFNEPGYENRPDLAQSESYNRDKENLTLQYAIIPWLSVLDKAWKPQPSDLVTLADCRIWGDIVLKHFELKGSTILAKVKEWQSKPNMQMPCATVAWLEATLQKTLAVPSATGEAGQPSEASKPSAS</sequence>
<gene>
    <name evidence="5" type="ORF">QBC36DRAFT_96090</name>
</gene>
<dbReference type="InterPro" id="IPR000608">
    <property type="entry name" value="UBC"/>
</dbReference>
<evidence type="ECO:0000313" key="6">
    <source>
        <dbReference type="Proteomes" id="UP001302321"/>
    </source>
</evidence>
<feature type="compositionally biased region" description="Polar residues" evidence="3">
    <location>
        <begin position="57"/>
        <end position="70"/>
    </location>
</feature>